<sequence length="300" mass="33217">MMMENALFESHFDLIPFGIYVVDAASYRIVYSNRAFYEHFGHHAGKVCHEALYERAEPCPWCRLGELLTPQGLPSGETRVFEHFNESDDRWYQMQVRAMTWPDGRVVRYAIGVDISELKDTQNRLAEAHARLALTNIELARLSTTDMLTGLANRQHTEHLLLAGLGELGRQGRQLSLIMFDIDHFKAVNDRYGHLRGDDVLRALADLLRQTVPAGLGVGRWGGEEFLICCSGLGLAEACVLAEKLRLAVAGLDLTGVGRLTCSFGVAEARAGESAVTLLARVDNALYAAKGLGRDRVEMG</sequence>
<evidence type="ECO:0000256" key="1">
    <source>
        <dbReference type="ARBA" id="ARBA00012528"/>
    </source>
</evidence>
<dbReference type="NCBIfam" id="TIGR00254">
    <property type="entry name" value="GGDEF"/>
    <property type="match status" value="1"/>
</dbReference>
<dbReference type="eggNOG" id="COG3706">
    <property type="taxonomic scope" value="Bacteria"/>
</dbReference>
<evidence type="ECO:0000313" key="4">
    <source>
        <dbReference type="EMBL" id="BAH76357.1"/>
    </source>
</evidence>
<feature type="domain" description="GGDEF" evidence="3">
    <location>
        <begin position="173"/>
        <end position="300"/>
    </location>
</feature>
<dbReference type="InterPro" id="IPR000160">
    <property type="entry name" value="GGDEF_dom"/>
</dbReference>
<dbReference type="EMBL" id="AP010904">
    <property type="protein sequence ID" value="BAH76357.1"/>
    <property type="molecule type" value="Genomic_DNA"/>
</dbReference>
<organism evidence="4 5">
    <name type="scientific">Solidesulfovibrio magneticus (strain ATCC 700980 / DSM 13731 / RS-1)</name>
    <name type="common">Desulfovibrio magneticus</name>
    <dbReference type="NCBI Taxonomy" id="573370"/>
    <lineage>
        <taxon>Bacteria</taxon>
        <taxon>Pseudomonadati</taxon>
        <taxon>Thermodesulfobacteriota</taxon>
        <taxon>Desulfovibrionia</taxon>
        <taxon>Desulfovibrionales</taxon>
        <taxon>Desulfovibrionaceae</taxon>
        <taxon>Solidesulfovibrio</taxon>
    </lineage>
</organism>
<accession>C4XHI3</accession>
<dbReference type="InterPro" id="IPR035965">
    <property type="entry name" value="PAS-like_dom_sf"/>
</dbReference>
<dbReference type="PANTHER" id="PTHR45138">
    <property type="entry name" value="REGULATORY COMPONENTS OF SENSORY TRANSDUCTION SYSTEM"/>
    <property type="match status" value="1"/>
</dbReference>
<reference evidence="4 5" key="1">
    <citation type="journal article" date="2009" name="Genome Res.">
        <title>Whole genome sequence of Desulfovibrio magneticus strain RS-1 revealed common gene clusters in magnetotactic bacteria.</title>
        <authorList>
            <person name="Nakazawa H."/>
            <person name="Arakaki A."/>
            <person name="Narita-Yamada S."/>
            <person name="Yashiro I."/>
            <person name="Jinno K."/>
            <person name="Aoki N."/>
            <person name="Tsuruyama A."/>
            <person name="Okamura Y."/>
            <person name="Tanikawa S."/>
            <person name="Fujita N."/>
            <person name="Takeyama H."/>
            <person name="Matsunaga T."/>
        </authorList>
    </citation>
    <scope>NUCLEOTIDE SEQUENCE [LARGE SCALE GENOMIC DNA]</scope>
    <source>
        <strain evidence="5">ATCC 700980 / DSM 13731 / RS-1</strain>
    </source>
</reference>
<dbReference type="GO" id="GO:0043709">
    <property type="term" value="P:cell adhesion involved in single-species biofilm formation"/>
    <property type="evidence" value="ECO:0007669"/>
    <property type="project" value="TreeGrafter"/>
</dbReference>
<dbReference type="InterPro" id="IPR043128">
    <property type="entry name" value="Rev_trsase/Diguanyl_cyclase"/>
</dbReference>
<dbReference type="HOGENOM" id="CLU_000445_11_4_7"/>
<dbReference type="GO" id="GO:1902201">
    <property type="term" value="P:negative regulation of bacterial-type flagellum-dependent cell motility"/>
    <property type="evidence" value="ECO:0007669"/>
    <property type="project" value="TreeGrafter"/>
</dbReference>
<name>C4XHI3_SOLM1</name>
<gene>
    <name evidence="4" type="ordered locus">DMR_28660</name>
</gene>
<evidence type="ECO:0000256" key="2">
    <source>
        <dbReference type="ARBA" id="ARBA00034247"/>
    </source>
</evidence>
<evidence type="ECO:0000313" key="5">
    <source>
        <dbReference type="Proteomes" id="UP000009071"/>
    </source>
</evidence>
<dbReference type="SMART" id="SM00267">
    <property type="entry name" value="GGDEF"/>
    <property type="match status" value="1"/>
</dbReference>
<dbReference type="SUPFAM" id="SSF55785">
    <property type="entry name" value="PYP-like sensor domain (PAS domain)"/>
    <property type="match status" value="1"/>
</dbReference>
<protein>
    <recommendedName>
        <fullName evidence="1">diguanylate cyclase</fullName>
        <ecNumber evidence="1">2.7.7.65</ecNumber>
    </recommendedName>
</protein>
<dbReference type="GO" id="GO:0052621">
    <property type="term" value="F:diguanylate cyclase activity"/>
    <property type="evidence" value="ECO:0007669"/>
    <property type="project" value="UniProtKB-EC"/>
</dbReference>
<comment type="catalytic activity">
    <reaction evidence="2">
        <text>2 GTP = 3',3'-c-di-GMP + 2 diphosphate</text>
        <dbReference type="Rhea" id="RHEA:24898"/>
        <dbReference type="ChEBI" id="CHEBI:33019"/>
        <dbReference type="ChEBI" id="CHEBI:37565"/>
        <dbReference type="ChEBI" id="CHEBI:58805"/>
        <dbReference type="EC" id="2.7.7.65"/>
    </reaction>
</comment>
<evidence type="ECO:0000259" key="3">
    <source>
        <dbReference type="PROSITE" id="PS50887"/>
    </source>
</evidence>
<dbReference type="InterPro" id="IPR000014">
    <property type="entry name" value="PAS"/>
</dbReference>
<proteinExistence type="predicted"/>
<dbReference type="PANTHER" id="PTHR45138:SF9">
    <property type="entry name" value="DIGUANYLATE CYCLASE DGCM-RELATED"/>
    <property type="match status" value="1"/>
</dbReference>
<dbReference type="PROSITE" id="PS50887">
    <property type="entry name" value="GGDEF"/>
    <property type="match status" value="1"/>
</dbReference>
<dbReference type="InterPro" id="IPR050469">
    <property type="entry name" value="Diguanylate_Cyclase"/>
</dbReference>
<dbReference type="SUPFAM" id="SSF55073">
    <property type="entry name" value="Nucleotide cyclase"/>
    <property type="match status" value="1"/>
</dbReference>
<dbReference type="AlphaFoldDB" id="C4XHI3"/>
<dbReference type="Proteomes" id="UP000009071">
    <property type="component" value="Chromosome"/>
</dbReference>
<dbReference type="InterPro" id="IPR029787">
    <property type="entry name" value="Nucleotide_cyclase"/>
</dbReference>
<keyword evidence="5" id="KW-1185">Reference proteome</keyword>
<dbReference type="EC" id="2.7.7.65" evidence="1"/>
<dbReference type="Pfam" id="PF13188">
    <property type="entry name" value="PAS_8"/>
    <property type="match status" value="1"/>
</dbReference>
<dbReference type="STRING" id="573370.DMR_28660"/>
<dbReference type="CDD" id="cd01949">
    <property type="entry name" value="GGDEF"/>
    <property type="match status" value="1"/>
</dbReference>
<dbReference type="Pfam" id="PF00990">
    <property type="entry name" value="GGDEF"/>
    <property type="match status" value="1"/>
</dbReference>
<dbReference type="FunFam" id="3.30.70.270:FF:000001">
    <property type="entry name" value="Diguanylate cyclase domain protein"/>
    <property type="match status" value="1"/>
</dbReference>
<dbReference type="Gene3D" id="3.30.70.270">
    <property type="match status" value="1"/>
</dbReference>
<dbReference type="GO" id="GO:0005886">
    <property type="term" value="C:plasma membrane"/>
    <property type="evidence" value="ECO:0007669"/>
    <property type="project" value="TreeGrafter"/>
</dbReference>
<dbReference type="KEGG" id="dma:DMR_28660"/>
<dbReference type="Gene3D" id="3.30.450.20">
    <property type="entry name" value="PAS domain"/>
    <property type="match status" value="1"/>
</dbReference>